<comment type="catalytic activity">
    <reaction evidence="13 15">
        <text>riboflavin + ATP = FMN + ADP + H(+)</text>
        <dbReference type="Rhea" id="RHEA:14357"/>
        <dbReference type="ChEBI" id="CHEBI:15378"/>
        <dbReference type="ChEBI" id="CHEBI:30616"/>
        <dbReference type="ChEBI" id="CHEBI:57986"/>
        <dbReference type="ChEBI" id="CHEBI:58210"/>
        <dbReference type="ChEBI" id="CHEBI:456216"/>
        <dbReference type="EC" id="2.7.1.26"/>
    </reaction>
</comment>
<reference evidence="17" key="1">
    <citation type="submission" date="2017-02" db="EMBL/GenBank/DDBJ databases">
        <title>Delving into the versatile metabolic prowess of the omnipresent phylum Bacteroidetes.</title>
        <authorList>
            <person name="Nobu M.K."/>
            <person name="Mei R."/>
            <person name="Narihiro T."/>
            <person name="Kuroda K."/>
            <person name="Liu W.-T."/>
        </authorList>
    </citation>
    <scope>NUCLEOTIDE SEQUENCE</scope>
    <source>
        <strain evidence="17">ADurb.Bin276</strain>
    </source>
</reference>
<dbReference type="CDD" id="cd02064">
    <property type="entry name" value="FAD_synthetase_N"/>
    <property type="match status" value="1"/>
</dbReference>
<accession>A0A1V5T3F8</accession>
<dbReference type="InterPro" id="IPR002606">
    <property type="entry name" value="Riboflavin_kinase_bac"/>
</dbReference>
<evidence type="ECO:0000259" key="16">
    <source>
        <dbReference type="SMART" id="SM00904"/>
    </source>
</evidence>
<name>A0A1V5T3F8_9BACT</name>
<dbReference type="GO" id="GO:0009231">
    <property type="term" value="P:riboflavin biosynthetic process"/>
    <property type="evidence" value="ECO:0007669"/>
    <property type="project" value="InterPro"/>
</dbReference>
<comment type="caution">
    <text evidence="17">The sequence shown here is derived from an EMBL/GenBank/DDBJ whole genome shotgun (WGS) entry which is preliminary data.</text>
</comment>
<evidence type="ECO:0000256" key="12">
    <source>
        <dbReference type="ARBA" id="ARBA00023268"/>
    </source>
</evidence>
<evidence type="ECO:0000313" key="17">
    <source>
        <dbReference type="EMBL" id="OQA61285.1"/>
    </source>
</evidence>
<dbReference type="Gene3D" id="3.40.50.620">
    <property type="entry name" value="HUPs"/>
    <property type="match status" value="1"/>
</dbReference>
<dbReference type="GO" id="GO:0003919">
    <property type="term" value="F:FMN adenylyltransferase activity"/>
    <property type="evidence" value="ECO:0007669"/>
    <property type="project" value="UniProtKB-UniRule"/>
</dbReference>
<dbReference type="Pfam" id="PF06574">
    <property type="entry name" value="FAD_syn"/>
    <property type="match status" value="1"/>
</dbReference>
<dbReference type="NCBIfam" id="TIGR00083">
    <property type="entry name" value="ribF"/>
    <property type="match status" value="1"/>
</dbReference>
<dbReference type="AlphaFoldDB" id="A0A1V5T3F8"/>
<dbReference type="SUPFAM" id="SSF82114">
    <property type="entry name" value="Riboflavin kinase-like"/>
    <property type="match status" value="1"/>
</dbReference>
<evidence type="ECO:0000256" key="8">
    <source>
        <dbReference type="ARBA" id="ARBA00022741"/>
    </source>
</evidence>
<comment type="pathway">
    <text evidence="2 15">Cofactor biosynthesis; FAD biosynthesis; FAD from FMN: step 1/1.</text>
</comment>
<protein>
    <recommendedName>
        <fullName evidence="15">Riboflavin biosynthesis protein</fullName>
    </recommendedName>
    <domain>
        <recommendedName>
            <fullName evidence="15">Riboflavin kinase</fullName>
            <ecNumber evidence="15">2.7.1.26</ecNumber>
        </recommendedName>
        <alternativeName>
            <fullName evidence="15">Flavokinase</fullName>
        </alternativeName>
    </domain>
    <domain>
        <recommendedName>
            <fullName evidence="15">FMN adenylyltransferase</fullName>
            <ecNumber evidence="15">2.7.7.2</ecNumber>
        </recommendedName>
        <alternativeName>
            <fullName evidence="15">FAD pyrophosphorylase</fullName>
        </alternativeName>
        <alternativeName>
            <fullName evidence="15">FAD synthase</fullName>
        </alternativeName>
    </domain>
</protein>
<dbReference type="InterPro" id="IPR014729">
    <property type="entry name" value="Rossmann-like_a/b/a_fold"/>
</dbReference>
<dbReference type="SUPFAM" id="SSF52374">
    <property type="entry name" value="Nucleotidylyl transferase"/>
    <property type="match status" value="1"/>
</dbReference>
<dbReference type="InterPro" id="IPR023465">
    <property type="entry name" value="Riboflavin_kinase_dom_sf"/>
</dbReference>
<evidence type="ECO:0000256" key="14">
    <source>
        <dbReference type="ARBA" id="ARBA00049494"/>
    </source>
</evidence>
<dbReference type="EMBL" id="MWBQ01000021">
    <property type="protein sequence ID" value="OQA61285.1"/>
    <property type="molecule type" value="Genomic_DNA"/>
</dbReference>
<evidence type="ECO:0000256" key="9">
    <source>
        <dbReference type="ARBA" id="ARBA00022777"/>
    </source>
</evidence>
<sequence>MLSKGFPKNYPESVIALGFFDGVHLGHQAVLNQAATIATKKKKPLRIITFYPHPRNSIGHSHTIKYITTYIEKYQRLQSFYPGCEVYFLRFNRQLRHTPPERFLDLINHWFKPIAVITGENFRFGYRTQGDQLFLQNFFKKRGVETAIIPSISLDGAVLSSTMIRQLIEKGDIKKVNMVLGYPFSIRGRVVKGKQIGSQIGFPTANLFPVSSKIMPPHGVYFGYMSWKRVEYPALIYIGTKPTVSQNQRRVVEVHIAHHIRQSLYQERITVQLQQFWRLEKHFPTIEGLREQITVDQAAFNAYLQHTQGMIN</sequence>
<gene>
    <name evidence="17" type="primary">ribF</name>
    <name evidence="17" type="ORF">BWY41_00236</name>
</gene>
<dbReference type="InterPro" id="IPR015865">
    <property type="entry name" value="Riboflavin_kinase_bac/euk"/>
</dbReference>
<dbReference type="Gene3D" id="2.40.30.30">
    <property type="entry name" value="Riboflavin kinase-like"/>
    <property type="match status" value="1"/>
</dbReference>
<dbReference type="GO" id="GO:0006747">
    <property type="term" value="P:FAD biosynthetic process"/>
    <property type="evidence" value="ECO:0007669"/>
    <property type="project" value="UniProtKB-UniRule"/>
</dbReference>
<evidence type="ECO:0000256" key="6">
    <source>
        <dbReference type="ARBA" id="ARBA00022679"/>
    </source>
</evidence>
<evidence type="ECO:0000256" key="5">
    <source>
        <dbReference type="ARBA" id="ARBA00022643"/>
    </source>
</evidence>
<keyword evidence="11 15" id="KW-0067">ATP-binding</keyword>
<keyword evidence="6 15" id="KW-0808">Transferase</keyword>
<keyword evidence="12" id="KW-0511">Multifunctional enzyme</keyword>
<dbReference type="GO" id="GO:0009398">
    <property type="term" value="P:FMN biosynthetic process"/>
    <property type="evidence" value="ECO:0007669"/>
    <property type="project" value="UniProtKB-UniRule"/>
</dbReference>
<dbReference type="InterPro" id="IPR023468">
    <property type="entry name" value="Riboflavin_kinase"/>
</dbReference>
<keyword evidence="5 15" id="KW-0288">FMN</keyword>
<dbReference type="PANTHER" id="PTHR22749">
    <property type="entry name" value="RIBOFLAVIN KINASE/FMN ADENYLYLTRANSFERASE"/>
    <property type="match status" value="1"/>
</dbReference>
<evidence type="ECO:0000256" key="13">
    <source>
        <dbReference type="ARBA" id="ARBA00047880"/>
    </source>
</evidence>
<keyword evidence="7 15" id="KW-0548">Nucleotidyltransferase</keyword>
<keyword evidence="8 15" id="KW-0547">Nucleotide-binding</keyword>
<dbReference type="GO" id="GO:0008531">
    <property type="term" value="F:riboflavin kinase activity"/>
    <property type="evidence" value="ECO:0007669"/>
    <property type="project" value="UniProtKB-UniRule"/>
</dbReference>
<dbReference type="InterPro" id="IPR015864">
    <property type="entry name" value="FAD_synthase"/>
</dbReference>
<evidence type="ECO:0000256" key="10">
    <source>
        <dbReference type="ARBA" id="ARBA00022827"/>
    </source>
</evidence>
<evidence type="ECO:0000256" key="7">
    <source>
        <dbReference type="ARBA" id="ARBA00022695"/>
    </source>
</evidence>
<dbReference type="UniPathway" id="UPA00277">
    <property type="reaction ID" value="UER00407"/>
</dbReference>
<evidence type="ECO:0000256" key="15">
    <source>
        <dbReference type="PIRNR" id="PIRNR004491"/>
    </source>
</evidence>
<dbReference type="PIRSF" id="PIRSF004491">
    <property type="entry name" value="FAD_Synth"/>
    <property type="match status" value="1"/>
</dbReference>
<evidence type="ECO:0000256" key="2">
    <source>
        <dbReference type="ARBA" id="ARBA00004726"/>
    </source>
</evidence>
<feature type="domain" description="Riboflavin kinase" evidence="16">
    <location>
        <begin position="179"/>
        <end position="305"/>
    </location>
</feature>
<comment type="function">
    <text evidence="1">Catalyzes the phosphorylation of riboflavin to FMN followed by the adenylation of FMN to FAD.</text>
</comment>
<dbReference type="Proteomes" id="UP000485569">
    <property type="component" value="Unassembled WGS sequence"/>
</dbReference>
<comment type="similarity">
    <text evidence="15">Belongs to the ribF family.</text>
</comment>
<dbReference type="UniPathway" id="UPA00276">
    <property type="reaction ID" value="UER00406"/>
</dbReference>
<comment type="pathway">
    <text evidence="3 15">Cofactor biosynthesis; FMN biosynthesis; FMN from riboflavin (ATP route): step 1/1.</text>
</comment>
<dbReference type="SMART" id="SM00904">
    <property type="entry name" value="Flavokinase"/>
    <property type="match status" value="1"/>
</dbReference>
<dbReference type="Pfam" id="PF01687">
    <property type="entry name" value="Flavokinase"/>
    <property type="match status" value="1"/>
</dbReference>
<keyword evidence="4 15" id="KW-0285">Flavoprotein</keyword>
<keyword evidence="10 15" id="KW-0274">FAD</keyword>
<evidence type="ECO:0000256" key="1">
    <source>
        <dbReference type="ARBA" id="ARBA00002121"/>
    </source>
</evidence>
<dbReference type="EC" id="2.7.1.26" evidence="15"/>
<organism evidence="17">
    <name type="scientific">Candidatus Atribacter allofermentans</name>
    <dbReference type="NCBI Taxonomy" id="1852833"/>
    <lineage>
        <taxon>Bacteria</taxon>
        <taxon>Pseudomonadati</taxon>
        <taxon>Atribacterota</taxon>
        <taxon>Atribacteria</taxon>
        <taxon>Atribacterales</taxon>
        <taxon>Atribacteraceae</taxon>
        <taxon>Atribacter</taxon>
    </lineage>
</organism>
<dbReference type="PANTHER" id="PTHR22749:SF6">
    <property type="entry name" value="RIBOFLAVIN KINASE"/>
    <property type="match status" value="1"/>
</dbReference>
<dbReference type="EC" id="2.7.7.2" evidence="15"/>
<proteinExistence type="inferred from homology"/>
<comment type="catalytic activity">
    <reaction evidence="14 15">
        <text>FMN + ATP + H(+) = FAD + diphosphate</text>
        <dbReference type="Rhea" id="RHEA:17237"/>
        <dbReference type="ChEBI" id="CHEBI:15378"/>
        <dbReference type="ChEBI" id="CHEBI:30616"/>
        <dbReference type="ChEBI" id="CHEBI:33019"/>
        <dbReference type="ChEBI" id="CHEBI:57692"/>
        <dbReference type="ChEBI" id="CHEBI:58210"/>
        <dbReference type="EC" id="2.7.7.2"/>
    </reaction>
</comment>
<evidence type="ECO:0000256" key="3">
    <source>
        <dbReference type="ARBA" id="ARBA00005201"/>
    </source>
</evidence>
<dbReference type="GO" id="GO:0005524">
    <property type="term" value="F:ATP binding"/>
    <property type="evidence" value="ECO:0007669"/>
    <property type="project" value="UniProtKB-UniRule"/>
</dbReference>
<evidence type="ECO:0000256" key="4">
    <source>
        <dbReference type="ARBA" id="ARBA00022630"/>
    </source>
</evidence>
<keyword evidence="9 15" id="KW-0418">Kinase</keyword>
<evidence type="ECO:0000256" key="11">
    <source>
        <dbReference type="ARBA" id="ARBA00022840"/>
    </source>
</evidence>